<proteinExistence type="predicted"/>
<gene>
    <name evidence="9" type="ORF">A9404_07695</name>
</gene>
<accession>A0A191ZHF6</accession>
<evidence type="ECO:0000256" key="2">
    <source>
        <dbReference type="ARBA" id="ARBA00022448"/>
    </source>
</evidence>
<evidence type="ECO:0000313" key="9">
    <source>
        <dbReference type="EMBL" id="ANJ67282.1"/>
    </source>
</evidence>
<dbReference type="InterPro" id="IPR050171">
    <property type="entry name" value="MFS_Transporters"/>
</dbReference>
<evidence type="ECO:0000256" key="4">
    <source>
        <dbReference type="ARBA" id="ARBA00022692"/>
    </source>
</evidence>
<dbReference type="EMBL" id="CP016027">
    <property type="protein sequence ID" value="ANJ67282.1"/>
    <property type="molecule type" value="Genomic_DNA"/>
</dbReference>
<comment type="subcellular location">
    <subcellularLocation>
        <location evidence="1">Cell membrane</location>
        <topology evidence="1">Multi-pass membrane protein</topology>
    </subcellularLocation>
</comment>
<organism evidence="9 10">
    <name type="scientific">Halothiobacillus diazotrophicus</name>
    <dbReference type="NCBI Taxonomy" id="1860122"/>
    <lineage>
        <taxon>Bacteria</taxon>
        <taxon>Pseudomonadati</taxon>
        <taxon>Pseudomonadota</taxon>
        <taxon>Gammaproteobacteria</taxon>
        <taxon>Chromatiales</taxon>
        <taxon>Halothiobacillaceae</taxon>
        <taxon>Halothiobacillus</taxon>
    </lineage>
</organism>
<dbReference type="GO" id="GO:0005886">
    <property type="term" value="C:plasma membrane"/>
    <property type="evidence" value="ECO:0007669"/>
    <property type="project" value="UniProtKB-SubCell"/>
</dbReference>
<sequence length="413" mass="44239">MRMTPTHGIRPNMLQFSLQLLQVFLVGSLVGMTRTVLPKLAESDFGLAATSFMALATFVAVFGVVKAGLNLAAGSLSDRWGRRRVLILGWLSALPVPFLILYGPSWGWIILATVFLGINQGLSWSMALNSKLDLTHARQRGLVNGFNEFAGYGGVALAGIFSAVVVEAYGARLGLFLFSTAVIVSALVIAQILVRETRPWALLHLGDASTAPEPMAMRRLFGYASWGNRSLFALNQAGLVEKFTDAIVWLFFPVYFLANGMSLVASGGLVAVYGLVWGGGQLVTGPLSDRISRKLMIVVGMWLCGAGVLAVSVTTTPWLWVAELTVIGAGMAMLYPTLGASVADHADPAQRAGILGIYRFWRDLGYALGGLGLGLVAQLSEGITLPFWFVGVSMFLSGLYLMVRLSSPVTART</sequence>
<dbReference type="InterPro" id="IPR036259">
    <property type="entry name" value="MFS_trans_sf"/>
</dbReference>
<evidence type="ECO:0000259" key="8">
    <source>
        <dbReference type="PROSITE" id="PS50850"/>
    </source>
</evidence>
<dbReference type="AlphaFoldDB" id="A0A191ZHF6"/>
<feature type="transmembrane region" description="Helical" evidence="7">
    <location>
        <begin position="360"/>
        <end position="379"/>
    </location>
</feature>
<keyword evidence="5 7" id="KW-1133">Transmembrane helix</keyword>
<feature type="transmembrane region" description="Helical" evidence="7">
    <location>
        <begin position="149"/>
        <end position="169"/>
    </location>
</feature>
<reference evidence="9 10" key="1">
    <citation type="submission" date="2016-06" db="EMBL/GenBank/DDBJ databases">
        <title>Insight into the functional genes involving in sulfur oxidation in Pearl River water.</title>
        <authorList>
            <person name="Luo J."/>
            <person name="Tan X."/>
            <person name="Lin W."/>
        </authorList>
    </citation>
    <scope>NUCLEOTIDE SEQUENCE [LARGE SCALE GENOMIC DNA]</scope>
    <source>
        <strain evidence="9 10">LS2</strain>
    </source>
</reference>
<keyword evidence="3" id="KW-1003">Cell membrane</keyword>
<dbReference type="Proteomes" id="UP000078596">
    <property type="component" value="Chromosome"/>
</dbReference>
<dbReference type="PANTHER" id="PTHR23517">
    <property type="entry name" value="RESISTANCE PROTEIN MDTM, PUTATIVE-RELATED-RELATED"/>
    <property type="match status" value="1"/>
</dbReference>
<feature type="transmembrane region" description="Helical" evidence="7">
    <location>
        <begin position="45"/>
        <end position="65"/>
    </location>
</feature>
<dbReference type="GO" id="GO:0022857">
    <property type="term" value="F:transmembrane transporter activity"/>
    <property type="evidence" value="ECO:0007669"/>
    <property type="project" value="InterPro"/>
</dbReference>
<keyword evidence="10" id="KW-1185">Reference proteome</keyword>
<keyword evidence="6 7" id="KW-0472">Membrane</keyword>
<dbReference type="InterPro" id="IPR011701">
    <property type="entry name" value="MFS"/>
</dbReference>
<dbReference type="Gene3D" id="1.20.1250.20">
    <property type="entry name" value="MFS general substrate transporter like domains"/>
    <property type="match status" value="2"/>
</dbReference>
<feature type="transmembrane region" description="Helical" evidence="7">
    <location>
        <begin position="319"/>
        <end position="339"/>
    </location>
</feature>
<evidence type="ECO:0000256" key="1">
    <source>
        <dbReference type="ARBA" id="ARBA00004651"/>
    </source>
</evidence>
<dbReference type="InterPro" id="IPR020846">
    <property type="entry name" value="MFS_dom"/>
</dbReference>
<dbReference type="PROSITE" id="PS50850">
    <property type="entry name" value="MFS"/>
    <property type="match status" value="1"/>
</dbReference>
<feature type="transmembrane region" description="Helical" evidence="7">
    <location>
        <begin position="295"/>
        <end position="313"/>
    </location>
</feature>
<dbReference type="SUPFAM" id="SSF103473">
    <property type="entry name" value="MFS general substrate transporter"/>
    <property type="match status" value="1"/>
</dbReference>
<feature type="transmembrane region" description="Helical" evidence="7">
    <location>
        <begin position="175"/>
        <end position="194"/>
    </location>
</feature>
<dbReference type="Pfam" id="PF07690">
    <property type="entry name" value="MFS_1"/>
    <property type="match status" value="1"/>
</dbReference>
<keyword evidence="4 7" id="KW-0812">Transmembrane</keyword>
<keyword evidence="2" id="KW-0813">Transport</keyword>
<dbReference type="PANTHER" id="PTHR23517:SF3">
    <property type="entry name" value="INTEGRAL MEMBRANE TRANSPORT PROTEIN"/>
    <property type="match status" value="1"/>
</dbReference>
<dbReference type="STRING" id="1860122.A9404_07695"/>
<evidence type="ECO:0000313" key="10">
    <source>
        <dbReference type="Proteomes" id="UP000078596"/>
    </source>
</evidence>
<feature type="domain" description="Major facilitator superfamily (MFS) profile" evidence="8">
    <location>
        <begin position="15"/>
        <end position="409"/>
    </location>
</feature>
<name>A0A191ZHF6_9GAMM</name>
<feature type="transmembrane region" description="Helical" evidence="7">
    <location>
        <begin position="385"/>
        <end position="403"/>
    </location>
</feature>
<feature type="transmembrane region" description="Helical" evidence="7">
    <location>
        <begin position="264"/>
        <end position="283"/>
    </location>
</feature>
<evidence type="ECO:0000256" key="3">
    <source>
        <dbReference type="ARBA" id="ARBA00022475"/>
    </source>
</evidence>
<evidence type="ECO:0000256" key="6">
    <source>
        <dbReference type="ARBA" id="ARBA00023136"/>
    </source>
</evidence>
<feature type="transmembrane region" description="Helical" evidence="7">
    <location>
        <begin position="85"/>
        <end position="102"/>
    </location>
</feature>
<evidence type="ECO:0000256" key="7">
    <source>
        <dbReference type="SAM" id="Phobius"/>
    </source>
</evidence>
<evidence type="ECO:0000256" key="5">
    <source>
        <dbReference type="ARBA" id="ARBA00022989"/>
    </source>
</evidence>
<dbReference type="KEGG" id="haz:A9404_07695"/>
<protein>
    <submittedName>
        <fullName evidence="9">MFS transporter</fullName>
    </submittedName>
</protein>
<feature type="transmembrane region" description="Helical" evidence="7">
    <location>
        <begin position="12"/>
        <end position="33"/>
    </location>
</feature>